<evidence type="ECO:0000313" key="2">
    <source>
        <dbReference type="Proteomes" id="UP000007799"/>
    </source>
</evidence>
<dbReference type="InParanoid" id="F2U7B7"/>
<name>F2U7B7_SALR5</name>
<proteinExistence type="predicted"/>
<dbReference type="KEGG" id="sre:PTSG_03943"/>
<evidence type="ECO:0008006" key="3">
    <source>
        <dbReference type="Google" id="ProtNLM"/>
    </source>
</evidence>
<sequence>MTMKTIENKTSKLLRINLNEEDRQPIVFSHCKDCTIHVLFEFTTGPNITKEYEEWCKLPKAERPMQQIIFDSCEGMKVNEHTSVDTLFVFNDCKSCTFVSETCDQALDLYRCVDMECKAILIKQFRLLQCRNVVLACNNECDIVSLHNETEPAITRRFHVGRTVASVESYKKAKAALHLEGFKTADDQRYA</sequence>
<evidence type="ECO:0000313" key="1">
    <source>
        <dbReference type="EMBL" id="EGD83334.1"/>
    </source>
</evidence>
<dbReference type="EMBL" id="GL832963">
    <property type="protein sequence ID" value="EGD83334.1"/>
    <property type="molecule type" value="Genomic_DNA"/>
</dbReference>
<keyword evidence="2" id="KW-1185">Reference proteome</keyword>
<reference evidence="1" key="1">
    <citation type="submission" date="2009-08" db="EMBL/GenBank/DDBJ databases">
        <title>Annotation of Salpingoeca rosetta.</title>
        <authorList>
            <consortium name="The Broad Institute Genome Sequencing Platform"/>
            <person name="Russ C."/>
            <person name="Cuomo C."/>
            <person name="Burger G."/>
            <person name="Gray M.W."/>
            <person name="Holland P.W.H."/>
            <person name="King N."/>
            <person name="Lang F.B.F."/>
            <person name="Roger A.J."/>
            <person name="Ruiz-Trillo I."/>
            <person name="Young S.K."/>
            <person name="Zeng Q."/>
            <person name="Gargeya S."/>
            <person name="Alvarado L."/>
            <person name="Berlin A."/>
            <person name="Chapman S.B."/>
            <person name="Chen Z."/>
            <person name="Freedman E."/>
            <person name="Gellesch M."/>
            <person name="Goldberg J."/>
            <person name="Griggs A."/>
            <person name="Gujja S."/>
            <person name="Heilman E."/>
            <person name="Heiman D."/>
            <person name="Howarth C."/>
            <person name="Mehta T."/>
            <person name="Neiman D."/>
            <person name="Pearson M."/>
            <person name="Roberts A."/>
            <person name="Saif S."/>
            <person name="Shea T."/>
            <person name="Shenoy N."/>
            <person name="Sisk P."/>
            <person name="Stolte C."/>
            <person name="Sykes S."/>
            <person name="White J."/>
            <person name="Yandava C."/>
            <person name="Haas B."/>
            <person name="Nusbaum C."/>
            <person name="Birren B."/>
        </authorList>
    </citation>
    <scope>NUCLEOTIDE SEQUENCE [LARGE SCALE GENOMIC DNA]</scope>
    <source>
        <strain evidence="1">ATCC 50818</strain>
    </source>
</reference>
<organism evidence="2">
    <name type="scientific">Salpingoeca rosetta (strain ATCC 50818 / BSB-021)</name>
    <dbReference type="NCBI Taxonomy" id="946362"/>
    <lineage>
        <taxon>Eukaryota</taxon>
        <taxon>Choanoflagellata</taxon>
        <taxon>Craspedida</taxon>
        <taxon>Salpingoecidae</taxon>
        <taxon>Salpingoeca</taxon>
    </lineage>
</organism>
<protein>
    <recommendedName>
        <fullName evidence="3">C-CAP/cofactor C-like domain-containing protein</fullName>
    </recommendedName>
</protein>
<dbReference type="GeneID" id="16075419"/>
<gene>
    <name evidence="1" type="ORF">PTSG_03943</name>
</gene>
<accession>F2U7B7</accession>
<dbReference type="RefSeq" id="XP_004994838.1">
    <property type="nucleotide sequence ID" value="XM_004994781.1"/>
</dbReference>
<dbReference type="AlphaFoldDB" id="F2U7B7"/>
<dbReference type="Proteomes" id="UP000007799">
    <property type="component" value="Unassembled WGS sequence"/>
</dbReference>